<evidence type="ECO:0000259" key="6">
    <source>
        <dbReference type="Pfam" id="PF01094"/>
    </source>
</evidence>
<feature type="transmembrane region" description="Helical" evidence="5">
    <location>
        <begin position="430"/>
        <end position="453"/>
    </location>
</feature>
<keyword evidence="3 5" id="KW-1133">Transmembrane helix</keyword>
<comment type="caution">
    <text evidence="7">The sequence shown here is derived from an EMBL/GenBank/DDBJ whole genome shotgun (WGS) entry which is preliminary data.</text>
</comment>
<dbReference type="Pfam" id="PF01094">
    <property type="entry name" value="ANF_receptor"/>
    <property type="match status" value="1"/>
</dbReference>
<keyword evidence="4 5" id="KW-0472">Membrane</keyword>
<protein>
    <recommendedName>
        <fullName evidence="6">Receptor ligand binding region domain-containing protein</fullName>
    </recommendedName>
</protein>
<dbReference type="Gene3D" id="3.40.50.2300">
    <property type="match status" value="3"/>
</dbReference>
<comment type="subcellular location">
    <subcellularLocation>
        <location evidence="1">Membrane</location>
    </subcellularLocation>
</comment>
<keyword evidence="8" id="KW-1185">Reference proteome</keyword>
<evidence type="ECO:0000256" key="3">
    <source>
        <dbReference type="ARBA" id="ARBA00022989"/>
    </source>
</evidence>
<dbReference type="EMBL" id="CAJZBQ010000021">
    <property type="protein sequence ID" value="CAG9318590.1"/>
    <property type="molecule type" value="Genomic_DNA"/>
</dbReference>
<reference evidence="7" key="1">
    <citation type="submission" date="2021-09" db="EMBL/GenBank/DDBJ databases">
        <authorList>
            <consortium name="AG Swart"/>
            <person name="Singh M."/>
            <person name="Singh A."/>
            <person name="Seah K."/>
            <person name="Emmerich C."/>
        </authorList>
    </citation>
    <scope>NUCLEOTIDE SEQUENCE</scope>
    <source>
        <strain evidence="7">ATCC30299</strain>
    </source>
</reference>
<evidence type="ECO:0000256" key="4">
    <source>
        <dbReference type="ARBA" id="ARBA00023136"/>
    </source>
</evidence>
<dbReference type="Proteomes" id="UP001162131">
    <property type="component" value="Unassembled WGS sequence"/>
</dbReference>
<evidence type="ECO:0000256" key="5">
    <source>
        <dbReference type="SAM" id="Phobius"/>
    </source>
</evidence>
<feature type="domain" description="Receptor ligand binding region" evidence="6">
    <location>
        <begin position="2"/>
        <end position="277"/>
    </location>
</feature>
<evidence type="ECO:0000313" key="7">
    <source>
        <dbReference type="EMBL" id="CAG9318590.1"/>
    </source>
</evidence>
<dbReference type="GO" id="GO:0016020">
    <property type="term" value="C:membrane"/>
    <property type="evidence" value="ECO:0007669"/>
    <property type="project" value="UniProtKB-SubCell"/>
</dbReference>
<feature type="transmembrane region" description="Helical" evidence="5">
    <location>
        <begin position="390"/>
        <end position="410"/>
    </location>
</feature>
<evidence type="ECO:0000256" key="2">
    <source>
        <dbReference type="ARBA" id="ARBA00022692"/>
    </source>
</evidence>
<evidence type="ECO:0000256" key="1">
    <source>
        <dbReference type="ARBA" id="ARBA00004370"/>
    </source>
</evidence>
<keyword evidence="2 5" id="KW-0812">Transmembrane</keyword>
<accession>A0AAU9IX25</accession>
<proteinExistence type="predicted"/>
<name>A0AAU9IX25_9CILI</name>
<dbReference type="AlphaFoldDB" id="A0AAU9IX25"/>
<evidence type="ECO:0000313" key="8">
    <source>
        <dbReference type="Proteomes" id="UP001162131"/>
    </source>
</evidence>
<dbReference type="SUPFAM" id="SSF53822">
    <property type="entry name" value="Periplasmic binding protein-like I"/>
    <property type="match status" value="1"/>
</dbReference>
<gene>
    <name evidence="7" type="ORF">BSTOLATCC_MIC21964</name>
</gene>
<sequence>MPGGSSVAIGTYNFFKESNIVIPSIGAANGSPFLSSKEKFPMYVRLLTPFLLHIDIVFLRAMGWKNAAIIYEDSIWGSSSYNLMKVSAESLGIKLLNSESSRIIPENLERKDIKAAKSALQGVIDSKARLLIILIQCPLCNYVLEYLYDLGLRKGDLYVFAGTLNPLYYISNNDTYLYKRLEIGVAMTRVNAPRWTGEIGQGALKWILKTNDTVNDFTCSYYDGAYLIAKALDYLINTGKDYTDPLKLMSIIRQTKFVGCTGPVSINPDSNDRIYEIYPIEALKVDSKGNTEIYWVGDLKPFSTKMLSITNPLIYANGTSIKPSDIRNLNGECPFPSREIRTFTKGRELLFGLSFFVFIITTVTTYFIWQRWWNVPAGIFGEKQEMSIGDLIVAATIPIEFFQFATMGPWPYSYLKSLISTLYLGIGGNSIAYLAFLSIGWLVLALLGLYLQIKKYPSLLYRKKVKICVDYLDLHLHLEAQYIW</sequence>
<dbReference type="InterPro" id="IPR028082">
    <property type="entry name" value="Peripla_BP_I"/>
</dbReference>
<dbReference type="InterPro" id="IPR001828">
    <property type="entry name" value="ANF_lig-bd_rcpt"/>
</dbReference>
<feature type="transmembrane region" description="Helical" evidence="5">
    <location>
        <begin position="349"/>
        <end position="369"/>
    </location>
</feature>
<organism evidence="7 8">
    <name type="scientific">Blepharisma stoltei</name>
    <dbReference type="NCBI Taxonomy" id="1481888"/>
    <lineage>
        <taxon>Eukaryota</taxon>
        <taxon>Sar</taxon>
        <taxon>Alveolata</taxon>
        <taxon>Ciliophora</taxon>
        <taxon>Postciliodesmatophora</taxon>
        <taxon>Heterotrichea</taxon>
        <taxon>Heterotrichida</taxon>
        <taxon>Blepharismidae</taxon>
        <taxon>Blepharisma</taxon>
    </lineage>
</organism>